<dbReference type="OrthoDB" id="3629193at2759"/>
<dbReference type="AlphaFoldDB" id="A0A8H6RDA9"/>
<evidence type="ECO:0000313" key="3">
    <source>
        <dbReference type="Proteomes" id="UP000660729"/>
    </source>
</evidence>
<dbReference type="InterPro" id="IPR052895">
    <property type="entry name" value="HetReg/Transcr_Mod"/>
</dbReference>
<keyword evidence="3" id="KW-1185">Reference proteome</keyword>
<accession>A0A8H6RDA9</accession>
<organism evidence="2 3">
    <name type="scientific">Pseudocercospora fuligena</name>
    <dbReference type="NCBI Taxonomy" id="685502"/>
    <lineage>
        <taxon>Eukaryota</taxon>
        <taxon>Fungi</taxon>
        <taxon>Dikarya</taxon>
        <taxon>Ascomycota</taxon>
        <taxon>Pezizomycotina</taxon>
        <taxon>Dothideomycetes</taxon>
        <taxon>Dothideomycetidae</taxon>
        <taxon>Mycosphaerellales</taxon>
        <taxon>Mycosphaerellaceae</taxon>
        <taxon>Pseudocercospora</taxon>
    </lineage>
</organism>
<dbReference type="Proteomes" id="UP000660729">
    <property type="component" value="Unassembled WGS sequence"/>
</dbReference>
<proteinExistence type="predicted"/>
<sequence>MANLYRPLDPSAREIRLVTVEAGKRDEINCKLRTVSLDGELPQYESVSYCWGDTTKKSSINVDDQTMDVSKNAHAALMRTRDASIDRTIWIDAICINQADVEERGSQVSNMHLVYHRATRNLIWLGEDDGLVAPALDTMRIILDEARLETDNFRTFFGEVYDDAGHVPPSLSGFMSHFEVEPFLRLLARPWFQRLWVVQEAALSPFNVGYCGPHEFPMLDVFRAAAFLYSKRNHMVCDLRSHAGLFNAATVGELADPEHGPERRNLGETDKVKLSSLLRKLQRFQTLDPRDHVYGVLGLYRHYLPRRRLPILIEPDYNKNVIEVLRDGTKYTILDQQSLESLNKVSHWPDEDDDFPSWIPRWHRKWNSEKDTSGLVTYFDASKGTTAQVVMSRFGGLNTLILKGLFPGSRSDATITMISGSYSRSDHALTLISEAKAIILQQENINSIYNDVLTAMATTLLANRSLESKPVSKQDIAGLAAFEEYIEATGNVPPPIRALNAFSQLSEPLTWRASRFLSAFWRACKLRRFFVMASGYIGIGPPTMQTGDVVAVLFGGYTPFVLRPDGEGGGYALVGECYVQGIMEGEAVQRHWEVEGRDEVFHIK</sequence>
<name>A0A8H6RDA9_9PEZI</name>
<dbReference type="PANTHER" id="PTHR24148">
    <property type="entry name" value="ANKYRIN REPEAT DOMAIN-CONTAINING PROTEIN 39 HOMOLOG-RELATED"/>
    <property type="match status" value="1"/>
</dbReference>
<dbReference type="InterPro" id="IPR010730">
    <property type="entry name" value="HET"/>
</dbReference>
<gene>
    <name evidence="2" type="ORF">HII31_09881</name>
</gene>
<feature type="domain" description="Heterokaryon incompatibility" evidence="1">
    <location>
        <begin position="44"/>
        <end position="200"/>
    </location>
</feature>
<dbReference type="PANTHER" id="PTHR24148:SF64">
    <property type="entry name" value="HETEROKARYON INCOMPATIBILITY DOMAIN-CONTAINING PROTEIN"/>
    <property type="match status" value="1"/>
</dbReference>
<protein>
    <submittedName>
        <fullName evidence="2">Heterokaryon incompatibility protein 6, OR allele</fullName>
    </submittedName>
</protein>
<dbReference type="Pfam" id="PF06985">
    <property type="entry name" value="HET"/>
    <property type="match status" value="1"/>
</dbReference>
<dbReference type="EMBL" id="JABCIY010000204">
    <property type="protein sequence ID" value="KAF7188958.1"/>
    <property type="molecule type" value="Genomic_DNA"/>
</dbReference>
<dbReference type="Pfam" id="PF26639">
    <property type="entry name" value="Het-6_barrel"/>
    <property type="match status" value="1"/>
</dbReference>
<comment type="caution">
    <text evidence="2">The sequence shown here is derived from an EMBL/GenBank/DDBJ whole genome shotgun (WGS) entry which is preliminary data.</text>
</comment>
<evidence type="ECO:0000259" key="1">
    <source>
        <dbReference type="Pfam" id="PF06985"/>
    </source>
</evidence>
<evidence type="ECO:0000313" key="2">
    <source>
        <dbReference type="EMBL" id="KAF7188958.1"/>
    </source>
</evidence>
<reference evidence="2" key="1">
    <citation type="submission" date="2020-04" db="EMBL/GenBank/DDBJ databases">
        <title>Draft genome resource of the tomato pathogen Pseudocercospora fuligena.</title>
        <authorList>
            <person name="Zaccaron A."/>
        </authorList>
    </citation>
    <scope>NUCLEOTIDE SEQUENCE</scope>
    <source>
        <strain evidence="2">PF001</strain>
    </source>
</reference>